<reference evidence="1 2" key="1">
    <citation type="submission" date="2013-11" db="EMBL/GenBank/DDBJ databases">
        <title>The Genome Sequence of Plasmodium yoelii 17X.</title>
        <authorList>
            <consortium name="The Broad Institute Genomics Platform"/>
            <consortium name="The Broad Institute Genome Sequencing Center for Infectious Disease"/>
            <person name="Neafsey D."/>
            <person name="Adams J."/>
            <person name="Walker B."/>
            <person name="Young S.K."/>
            <person name="Zeng Q."/>
            <person name="Gargeya S."/>
            <person name="Fitzgerald M."/>
            <person name="Haas B."/>
            <person name="Abouelleil A."/>
            <person name="Alvarado L."/>
            <person name="Chapman S.B."/>
            <person name="Gainer-Dewar J."/>
            <person name="Goldberg J."/>
            <person name="Griggs A."/>
            <person name="Gujja S."/>
            <person name="Hansen M."/>
            <person name="Howarth C."/>
            <person name="Imamovic A."/>
            <person name="Ireland A."/>
            <person name="Larimer J."/>
            <person name="McCowan C."/>
            <person name="Murphy C."/>
            <person name="Pearson M."/>
            <person name="Poon T.W."/>
            <person name="Priest M."/>
            <person name="Roberts A."/>
            <person name="Saif S."/>
            <person name="Shea T."/>
            <person name="Sykes S."/>
            <person name="Wortman J."/>
            <person name="Nusbaum C."/>
            <person name="Birren B."/>
        </authorList>
    </citation>
    <scope>NUCLEOTIDE SEQUENCE [LARGE SCALE GENOMIC DNA]</scope>
    <source>
        <strain evidence="1 2">17X</strain>
    </source>
</reference>
<sequence>CKKFQDLTTNLKYDSNNNNLKFKDDDTFKEYCTGEKSGENTDKNCDKNTDKINAGCLFLFNEIFGNSTSFSFIAKGNTNIVEYIMIWLSYMLNFKKIEENDTIKHFYETYITKDDRYITDINNVSGYKSYRDLIDKKQNLMSIYCEKFQEVRNSLSDELSSGSYKFNDVEFLNKYCDSNTCQSDLDKISAGCLYLLDQFYKNGGILPPPAKNNINIVDYILIWLNYMLNLGKSKEKDNIQDFYRDYIYNYDKYKMEINELSDYDNYKKLLDKKNDVLNMDSKIVPKLYKAFKSLCEMYTEFDENKEDCTNYSEKAKEFVKQYEKLYEDYNKTKDSSYKKVLCTLSADYDNLIKKCNDTQCCKTSPLPTIETEKIPENCSEQTSEKTYGTGYDELSGEISEVTLSESSLFYVVGPIFGLGLSIILH</sequence>
<keyword evidence="2" id="KW-1185">Reference proteome</keyword>
<dbReference type="EMBL" id="KI635835">
    <property type="protein sequence ID" value="ETB56065.1"/>
    <property type="molecule type" value="Genomic_DNA"/>
</dbReference>
<dbReference type="NCBIfam" id="TIGR01590">
    <property type="entry name" value="yir-bir-cir_Pla"/>
    <property type="match status" value="2"/>
</dbReference>
<dbReference type="AlphaFoldDB" id="V7PAQ9"/>
<name>V7PAQ9_PLAYE</name>
<proteinExistence type="predicted"/>
<gene>
    <name evidence="1" type="ORF">YYC_05891</name>
</gene>
<dbReference type="Proteomes" id="UP000018538">
    <property type="component" value="Unassembled WGS sequence"/>
</dbReference>
<protein>
    <recommendedName>
        <fullName evidence="3">YIR protein</fullName>
    </recommendedName>
</protein>
<feature type="non-terminal residue" evidence="1">
    <location>
        <position position="1"/>
    </location>
</feature>
<evidence type="ECO:0000313" key="1">
    <source>
        <dbReference type="EMBL" id="ETB56065.1"/>
    </source>
</evidence>
<dbReference type="InterPro" id="IPR006477">
    <property type="entry name" value="Yir_bir_cir"/>
</dbReference>
<organism evidence="1 2">
    <name type="scientific">Plasmodium yoelii 17X</name>
    <dbReference type="NCBI Taxonomy" id="1323249"/>
    <lineage>
        <taxon>Eukaryota</taxon>
        <taxon>Sar</taxon>
        <taxon>Alveolata</taxon>
        <taxon>Apicomplexa</taxon>
        <taxon>Aconoidasida</taxon>
        <taxon>Haemosporida</taxon>
        <taxon>Plasmodiidae</taxon>
        <taxon>Plasmodium</taxon>
        <taxon>Plasmodium (Vinckeia)</taxon>
    </lineage>
</organism>
<accession>V7PAQ9</accession>
<evidence type="ECO:0008006" key="3">
    <source>
        <dbReference type="Google" id="ProtNLM"/>
    </source>
</evidence>
<evidence type="ECO:0000313" key="2">
    <source>
        <dbReference type="Proteomes" id="UP000018538"/>
    </source>
</evidence>
<dbReference type="Pfam" id="PF06022">
    <property type="entry name" value="Cir_Bir_Yir"/>
    <property type="match status" value="2"/>
</dbReference>